<evidence type="ECO:0000313" key="3">
    <source>
        <dbReference type="Proteomes" id="UP001521785"/>
    </source>
</evidence>
<protein>
    <submittedName>
        <fullName evidence="2">Uncharacterized protein</fullName>
    </submittedName>
</protein>
<comment type="caution">
    <text evidence="2">The sequence shown here is derived from an EMBL/GenBank/DDBJ whole genome shotgun (WGS) entry which is preliminary data.</text>
</comment>
<name>A0ABR3RQ14_9PLEO</name>
<sequence length="214" mass="23663">MDEIADAQATGPPFANEVAVSMNQGSVDRNVNAQTVAKGRKRKDRSEQGEKHEETTVHGRLMQKELEKSKNFPSYHSLSDLVVLLDNAEIDNLDTKAPRLALLRLLYLTIGSCHIFQDSGLIVETPATRMTGPRAMPGNPVNRAQANLTDEVLERILPGLPNGSAKYQDTRRHVSQLRRLANILTMWTDAYGYGVLALLTPGPIESDFPLTDIM</sequence>
<accession>A0ABR3RQ14</accession>
<feature type="region of interest" description="Disordered" evidence="1">
    <location>
        <begin position="22"/>
        <end position="59"/>
    </location>
</feature>
<proteinExistence type="predicted"/>
<evidence type="ECO:0000256" key="1">
    <source>
        <dbReference type="SAM" id="MobiDB-lite"/>
    </source>
</evidence>
<gene>
    <name evidence="2" type="ORF">SLS60_003921</name>
</gene>
<organism evidence="2 3">
    <name type="scientific">Paraconiothyrium brasiliense</name>
    <dbReference type="NCBI Taxonomy" id="300254"/>
    <lineage>
        <taxon>Eukaryota</taxon>
        <taxon>Fungi</taxon>
        <taxon>Dikarya</taxon>
        <taxon>Ascomycota</taxon>
        <taxon>Pezizomycotina</taxon>
        <taxon>Dothideomycetes</taxon>
        <taxon>Pleosporomycetidae</taxon>
        <taxon>Pleosporales</taxon>
        <taxon>Massarineae</taxon>
        <taxon>Didymosphaeriaceae</taxon>
        <taxon>Paraconiothyrium</taxon>
    </lineage>
</organism>
<dbReference type="EMBL" id="JAKJXO020000004">
    <property type="protein sequence ID" value="KAL1606516.1"/>
    <property type="molecule type" value="Genomic_DNA"/>
</dbReference>
<keyword evidence="3" id="KW-1185">Reference proteome</keyword>
<dbReference type="Proteomes" id="UP001521785">
    <property type="component" value="Unassembled WGS sequence"/>
</dbReference>
<evidence type="ECO:0000313" key="2">
    <source>
        <dbReference type="EMBL" id="KAL1606516.1"/>
    </source>
</evidence>
<feature type="compositionally biased region" description="Basic and acidic residues" evidence="1">
    <location>
        <begin position="44"/>
        <end position="59"/>
    </location>
</feature>
<reference evidence="2 3" key="1">
    <citation type="submission" date="2024-02" db="EMBL/GenBank/DDBJ databases">
        <title>De novo assembly and annotation of 12 fungi associated with fruit tree decline syndrome in Ontario, Canada.</title>
        <authorList>
            <person name="Sulman M."/>
            <person name="Ellouze W."/>
            <person name="Ilyukhin E."/>
        </authorList>
    </citation>
    <scope>NUCLEOTIDE SEQUENCE [LARGE SCALE GENOMIC DNA]</scope>
    <source>
        <strain evidence="2 3">M42-189</strain>
    </source>
</reference>
<feature type="compositionally biased region" description="Polar residues" evidence="1">
    <location>
        <begin position="22"/>
        <end position="35"/>
    </location>
</feature>